<dbReference type="InterPro" id="IPR043504">
    <property type="entry name" value="Peptidase_S1_PA_chymotrypsin"/>
</dbReference>
<organism evidence="3 4">
    <name type="scientific">Jiangella alkaliphila</name>
    <dbReference type="NCBI Taxonomy" id="419479"/>
    <lineage>
        <taxon>Bacteria</taxon>
        <taxon>Bacillati</taxon>
        <taxon>Actinomycetota</taxon>
        <taxon>Actinomycetes</taxon>
        <taxon>Jiangellales</taxon>
        <taxon>Jiangellaceae</taxon>
        <taxon>Jiangella</taxon>
    </lineage>
</organism>
<evidence type="ECO:0008006" key="5">
    <source>
        <dbReference type="Google" id="ProtNLM"/>
    </source>
</evidence>
<dbReference type="InterPro" id="IPR009003">
    <property type="entry name" value="Peptidase_S1_PA"/>
</dbReference>
<reference evidence="4" key="1">
    <citation type="submission" date="2016-10" db="EMBL/GenBank/DDBJ databases">
        <authorList>
            <person name="Varghese N."/>
            <person name="Submissions S."/>
        </authorList>
    </citation>
    <scope>NUCLEOTIDE SEQUENCE [LARGE SCALE GENOMIC DNA]</scope>
    <source>
        <strain evidence="4">DSM 45079</strain>
    </source>
</reference>
<accession>A0A1H2M0X2</accession>
<name>A0A1H2M0X2_9ACTN</name>
<feature type="region of interest" description="Disordered" evidence="1">
    <location>
        <begin position="26"/>
        <end position="57"/>
    </location>
</feature>
<gene>
    <name evidence="3" type="ORF">SAMN04488563_6909</name>
</gene>
<evidence type="ECO:0000313" key="3">
    <source>
        <dbReference type="EMBL" id="SDU86645.1"/>
    </source>
</evidence>
<keyword evidence="2" id="KW-0732">Signal</keyword>
<dbReference type="EMBL" id="LT629791">
    <property type="protein sequence ID" value="SDU86645.1"/>
    <property type="molecule type" value="Genomic_DNA"/>
</dbReference>
<dbReference type="OrthoDB" id="3371256at2"/>
<keyword evidence="4" id="KW-1185">Reference proteome</keyword>
<evidence type="ECO:0000256" key="1">
    <source>
        <dbReference type="SAM" id="MobiDB-lite"/>
    </source>
</evidence>
<proteinExistence type="predicted"/>
<dbReference type="SUPFAM" id="SSF50494">
    <property type="entry name" value="Trypsin-like serine proteases"/>
    <property type="match status" value="1"/>
</dbReference>
<protein>
    <recommendedName>
        <fullName evidence="5">Trypsin</fullName>
    </recommendedName>
</protein>
<evidence type="ECO:0000256" key="2">
    <source>
        <dbReference type="SAM" id="SignalP"/>
    </source>
</evidence>
<feature type="signal peptide" evidence="2">
    <location>
        <begin position="1"/>
        <end position="28"/>
    </location>
</feature>
<dbReference type="CDD" id="cd21112">
    <property type="entry name" value="alphaLP-like"/>
    <property type="match status" value="1"/>
</dbReference>
<feature type="chain" id="PRO_5009279856" description="Trypsin" evidence="2">
    <location>
        <begin position="29"/>
        <end position="437"/>
    </location>
</feature>
<dbReference type="Proteomes" id="UP000182977">
    <property type="component" value="Chromosome I"/>
</dbReference>
<dbReference type="RefSeq" id="WP_152691053.1">
    <property type="nucleotide sequence ID" value="NZ_LBMC01000055.1"/>
</dbReference>
<dbReference type="Gene3D" id="2.40.10.10">
    <property type="entry name" value="Trypsin-like serine proteases"/>
    <property type="match status" value="2"/>
</dbReference>
<dbReference type="AlphaFoldDB" id="A0A1H2M0X2"/>
<evidence type="ECO:0000313" key="4">
    <source>
        <dbReference type="Proteomes" id="UP000182977"/>
    </source>
</evidence>
<sequence length="437" mass="47035">MSRARRRQVLAAATIAMVTALVSMPAVSNSSEPDSPRAVADDIGPGGPRPAPAELSPGDQKYLAFRDAAQDFQLPTGVDFQHVSRDAETDKSLDIVVTGSSQASATDLETQFERLAESLGYEADIEIVQAEFSDDQLTAAANEVAATLDDWAGDLASIVVRIGPDYDAQSILVESTEHSPELQQRATSTFSEDFIFETLGAEYENEANRYDDTSPWTAGNALTHAPNSIEIYCTQGFNWRRWSDNARFMGTAGHCFSRNTSVYNGNNATQRIGVTVARWYTDNGPMDFELIQPRVGSVDNSMWNVIDYQDVLRRVVSADNANDQSIIGTRVCISGARTVSEFPMSCGEISAVNQTIRFSNGEGGFYTIRNLTCVASVYDLGRGGDSGAPVFSTYTNGNIYAFGQHIGSPSEGGGDCAGIFVPVVVISATAQVSLIVS</sequence>